<feature type="region of interest" description="Disordered" evidence="1">
    <location>
        <begin position="86"/>
        <end position="110"/>
    </location>
</feature>
<evidence type="ECO:0000313" key="3">
    <source>
        <dbReference type="Proteomes" id="UP001203297"/>
    </source>
</evidence>
<proteinExistence type="predicted"/>
<gene>
    <name evidence="2" type="ORF">B0F90DRAFT_1687294</name>
</gene>
<accession>A0AAD4QR45</accession>
<comment type="caution">
    <text evidence="2">The sequence shown here is derived from an EMBL/GenBank/DDBJ whole genome shotgun (WGS) entry which is preliminary data.</text>
</comment>
<organism evidence="2 3">
    <name type="scientific">Multifurca ochricompacta</name>
    <dbReference type="NCBI Taxonomy" id="376703"/>
    <lineage>
        <taxon>Eukaryota</taxon>
        <taxon>Fungi</taxon>
        <taxon>Dikarya</taxon>
        <taxon>Basidiomycota</taxon>
        <taxon>Agaricomycotina</taxon>
        <taxon>Agaricomycetes</taxon>
        <taxon>Russulales</taxon>
        <taxon>Russulaceae</taxon>
        <taxon>Multifurca</taxon>
    </lineage>
</organism>
<dbReference type="AlphaFoldDB" id="A0AAD4QR45"/>
<evidence type="ECO:0000313" key="2">
    <source>
        <dbReference type="EMBL" id="KAI0307317.1"/>
    </source>
</evidence>
<dbReference type="Proteomes" id="UP001203297">
    <property type="component" value="Unassembled WGS sequence"/>
</dbReference>
<feature type="compositionally biased region" description="Acidic residues" evidence="1">
    <location>
        <begin position="99"/>
        <end position="110"/>
    </location>
</feature>
<name>A0AAD4QR45_9AGAM</name>
<evidence type="ECO:0000256" key="1">
    <source>
        <dbReference type="SAM" id="MobiDB-lite"/>
    </source>
</evidence>
<keyword evidence="3" id="KW-1185">Reference proteome</keyword>
<dbReference type="EMBL" id="WTXG01000002">
    <property type="protein sequence ID" value="KAI0307317.1"/>
    <property type="molecule type" value="Genomic_DNA"/>
</dbReference>
<sequence>MEYHPKHPQPFSYSEALRFDPTTITEEIARLQNSLRRLKHTQDELCVHPNDPELVEVLRENEAVIASQEERVQMLNMALVEKGIPPALPPDVVVSGSNEDNEDNDSGVML</sequence>
<protein>
    <submittedName>
        <fullName evidence="2">Uncharacterized protein</fullName>
    </submittedName>
</protein>
<reference evidence="2" key="1">
    <citation type="journal article" date="2022" name="New Phytol.">
        <title>Evolutionary transition to the ectomycorrhizal habit in the genomes of a hyperdiverse lineage of mushroom-forming fungi.</title>
        <authorList>
            <person name="Looney B."/>
            <person name="Miyauchi S."/>
            <person name="Morin E."/>
            <person name="Drula E."/>
            <person name="Courty P.E."/>
            <person name="Kohler A."/>
            <person name="Kuo A."/>
            <person name="LaButti K."/>
            <person name="Pangilinan J."/>
            <person name="Lipzen A."/>
            <person name="Riley R."/>
            <person name="Andreopoulos W."/>
            <person name="He G."/>
            <person name="Johnson J."/>
            <person name="Nolan M."/>
            <person name="Tritt A."/>
            <person name="Barry K.W."/>
            <person name="Grigoriev I.V."/>
            <person name="Nagy L.G."/>
            <person name="Hibbett D."/>
            <person name="Henrissat B."/>
            <person name="Matheny P.B."/>
            <person name="Labbe J."/>
            <person name="Martin F.M."/>
        </authorList>
    </citation>
    <scope>NUCLEOTIDE SEQUENCE</scope>
    <source>
        <strain evidence="2">BPL690</strain>
    </source>
</reference>